<dbReference type="GO" id="GO:0033540">
    <property type="term" value="P:fatty acid beta-oxidation using acyl-CoA oxidase"/>
    <property type="evidence" value="ECO:0007669"/>
    <property type="project" value="TreeGrafter"/>
</dbReference>
<dbReference type="EMBL" id="CP072788">
    <property type="protein sequence ID" value="QTR03393.1"/>
    <property type="molecule type" value="Genomic_DNA"/>
</dbReference>
<dbReference type="InterPro" id="IPR009100">
    <property type="entry name" value="AcylCoA_DH/oxidase_NM_dom_sf"/>
</dbReference>
<dbReference type="InterPro" id="IPR046373">
    <property type="entry name" value="Acyl-CoA_Oxase/DH_mid-dom_sf"/>
</dbReference>
<dbReference type="RefSeq" id="WP_204845701.1">
    <property type="nucleotide sequence ID" value="NZ_JAFBCL010000001.1"/>
</dbReference>
<dbReference type="PANTHER" id="PTHR10909">
    <property type="entry name" value="ELECTRON TRANSPORT OXIDOREDUCTASE"/>
    <property type="match status" value="1"/>
</dbReference>
<dbReference type="EC" id="1.3.3.6" evidence="2"/>
<dbReference type="SUPFAM" id="SSF47203">
    <property type="entry name" value="Acyl-CoA dehydrogenase C-terminal domain-like"/>
    <property type="match status" value="2"/>
</dbReference>
<dbReference type="InterPro" id="IPR036250">
    <property type="entry name" value="AcylCo_DH-like_C"/>
</dbReference>
<keyword evidence="5" id="KW-1185">Reference proteome</keyword>
<dbReference type="PANTHER" id="PTHR10909:SF382">
    <property type="entry name" value="ACYL-COENZYME A OXIDASE"/>
    <property type="match status" value="1"/>
</dbReference>
<dbReference type="Gene3D" id="1.20.140.10">
    <property type="entry name" value="Butyryl-CoA Dehydrogenase, subunit A, domain 3"/>
    <property type="match status" value="2"/>
</dbReference>
<dbReference type="InterPro" id="IPR012258">
    <property type="entry name" value="Acyl-CoA_oxidase"/>
</dbReference>
<protein>
    <submittedName>
        <fullName evidence="2">Acyl-CoA oxidase</fullName>
        <ecNumber evidence="2">1.3.3.6</ecNumber>
    </submittedName>
</protein>
<evidence type="ECO:0000313" key="2">
    <source>
        <dbReference type="EMBL" id="MBM7815141.1"/>
    </source>
</evidence>
<evidence type="ECO:0000313" key="3">
    <source>
        <dbReference type="EMBL" id="QTR03393.1"/>
    </source>
</evidence>
<dbReference type="Proteomes" id="UP000671828">
    <property type="component" value="Chromosome"/>
</dbReference>
<evidence type="ECO:0000313" key="4">
    <source>
        <dbReference type="Proteomes" id="UP000671828"/>
    </source>
</evidence>
<dbReference type="Proteomes" id="UP001195724">
    <property type="component" value="Unassembled WGS sequence"/>
</dbReference>
<dbReference type="GO" id="GO:0003997">
    <property type="term" value="F:acyl-CoA oxidase activity"/>
    <property type="evidence" value="ECO:0007669"/>
    <property type="project" value="UniProtKB-EC"/>
</dbReference>
<dbReference type="AlphaFoldDB" id="A0A8T8HXQ8"/>
<reference evidence="2 5" key="1">
    <citation type="submission" date="2021-01" db="EMBL/GenBank/DDBJ databases">
        <title>Sequencing the genomes of 1000 actinobacteria strains.</title>
        <authorList>
            <person name="Klenk H.-P."/>
        </authorList>
    </citation>
    <scope>NUCLEOTIDE SEQUENCE [LARGE SCALE GENOMIC DNA]</scope>
    <source>
        <strain evidence="2 5">DSM 44581</strain>
    </source>
</reference>
<organism evidence="3 4">
    <name type="scientific">Saccharothrix algeriensis</name>
    <dbReference type="NCBI Taxonomy" id="173560"/>
    <lineage>
        <taxon>Bacteria</taxon>
        <taxon>Bacillati</taxon>
        <taxon>Actinomycetota</taxon>
        <taxon>Actinomycetes</taxon>
        <taxon>Pseudonocardiales</taxon>
        <taxon>Pseudonocardiaceae</taxon>
        <taxon>Saccharothrix</taxon>
    </lineage>
</organism>
<feature type="compositionally biased region" description="Basic and acidic residues" evidence="1">
    <location>
        <begin position="328"/>
        <end position="338"/>
    </location>
</feature>
<gene>
    <name evidence="3" type="ORF">J7S33_31525</name>
    <name evidence="2" type="ORF">JOE68_006006</name>
</gene>
<dbReference type="GO" id="GO:0071949">
    <property type="term" value="F:FAD binding"/>
    <property type="evidence" value="ECO:0007669"/>
    <property type="project" value="InterPro"/>
</dbReference>
<sequence>MRDEGFREALAELYRHEVFRPREGLDYRQRCALTYDRLRVLGQRLPPGSALLRDPARLHTALEWAAVADPPLFLALTLHVCLSLGAIVEFGGERAAYHVRELDRMASFGALLVTEAGRGNSHLGIRTEAEYDPASGQFALRTPDEAARKFMPNVALPGVPKTGVVYARLLAGGRDHGVFPFVAPIRTADGLPEGVRVTALPEAPLLPLDYALIEFDGLRLPRTALLADDARFDADGGLVDPLGDPARRLRRSLAVRHDAWVASAAALAAVARASAVNAVRHARERVTVSPFTAERAVLDHRAHQRPLFGALAACHALTRLVDRVKATRGRPAGDRPPETDTAWAPGPGLDRTCGLVKAVASRVAERVATECGLRCGAHGMFTPGRWVEYRGLAHMLGPAAGDGYLIVLEAARGMAAGEHYAPPPPDDDEDSGDLLDPAVWLRLSRARERLLHERLVARPAGRDGFEGWNDRSLPGREFVDAHVERLMLEAVLAPPTDALPAAAVDLTRALSALHALHHVVRHSGFHLRAGLLTPDQAGRLDAFDNGLCDRVAAGLDQLPAVLDVPAELLAHPSPVALPPPAGRSRR</sequence>
<name>A0A8T8HXQ8_9PSEU</name>
<dbReference type="SUPFAM" id="SSF56645">
    <property type="entry name" value="Acyl-CoA dehydrogenase NM domain-like"/>
    <property type="match status" value="1"/>
</dbReference>
<dbReference type="GO" id="GO:0005504">
    <property type="term" value="F:fatty acid binding"/>
    <property type="evidence" value="ECO:0007669"/>
    <property type="project" value="TreeGrafter"/>
</dbReference>
<reference evidence="3" key="2">
    <citation type="submission" date="2021-04" db="EMBL/GenBank/DDBJ databases">
        <title>Saccharothrix algeriensis WGS.</title>
        <authorList>
            <person name="Stuskova K."/>
            <person name="Hakalova E."/>
            <person name="Tebbal A.B."/>
            <person name="Eichmeier A."/>
        </authorList>
    </citation>
    <scope>NUCLEOTIDE SEQUENCE</scope>
    <source>
        <strain evidence="3">NRRL B-24137</strain>
    </source>
</reference>
<evidence type="ECO:0000313" key="5">
    <source>
        <dbReference type="Proteomes" id="UP001195724"/>
    </source>
</evidence>
<proteinExistence type="predicted"/>
<dbReference type="EMBL" id="JAFBCL010000001">
    <property type="protein sequence ID" value="MBM7815141.1"/>
    <property type="molecule type" value="Genomic_DNA"/>
</dbReference>
<keyword evidence="2" id="KW-0560">Oxidoreductase</keyword>
<dbReference type="GO" id="GO:0055088">
    <property type="term" value="P:lipid homeostasis"/>
    <property type="evidence" value="ECO:0007669"/>
    <property type="project" value="TreeGrafter"/>
</dbReference>
<dbReference type="Gene3D" id="2.40.110.10">
    <property type="entry name" value="Butyryl-CoA Dehydrogenase, subunit A, domain 2"/>
    <property type="match status" value="1"/>
</dbReference>
<accession>A0A8T8HXQ8</accession>
<feature type="region of interest" description="Disordered" evidence="1">
    <location>
        <begin position="328"/>
        <end position="347"/>
    </location>
</feature>
<evidence type="ECO:0000256" key="1">
    <source>
        <dbReference type="SAM" id="MobiDB-lite"/>
    </source>
</evidence>